<dbReference type="Pfam" id="PF20256">
    <property type="entry name" value="MoCoBD_2"/>
    <property type="match status" value="1"/>
</dbReference>
<comment type="cofactor">
    <cofactor evidence="2">
        <name>FAD</name>
        <dbReference type="ChEBI" id="CHEBI:57692"/>
    </cofactor>
</comment>
<dbReference type="InterPro" id="IPR000674">
    <property type="entry name" value="Ald_Oxase/Xan_DH_a/b"/>
</dbReference>
<comment type="cofactor">
    <cofactor evidence="10">
        <name>[2Fe-2S] cluster</name>
        <dbReference type="ChEBI" id="CHEBI:190135"/>
    </cofactor>
</comment>
<evidence type="ECO:0000313" key="14">
    <source>
        <dbReference type="Proteomes" id="UP000236745"/>
    </source>
</evidence>
<dbReference type="Proteomes" id="UP000236745">
    <property type="component" value="Unassembled WGS sequence"/>
</dbReference>
<dbReference type="OrthoDB" id="9758509at2"/>
<evidence type="ECO:0000256" key="9">
    <source>
        <dbReference type="ARBA" id="ARBA00023014"/>
    </source>
</evidence>
<dbReference type="FunFam" id="3.30.365.10:FF:000002">
    <property type="entry name" value="Xanthine dehydrogenase oxidase"/>
    <property type="match status" value="1"/>
</dbReference>
<evidence type="ECO:0000256" key="8">
    <source>
        <dbReference type="ARBA" id="ARBA00023004"/>
    </source>
</evidence>
<keyword evidence="14" id="KW-1185">Reference proteome</keyword>
<gene>
    <name evidence="13" type="ORF">SAMN05444390_102130</name>
</gene>
<keyword evidence="7" id="KW-0560">Oxidoreductase</keyword>
<comment type="cofactor">
    <cofactor evidence="11">
        <name>Mo-molybdopterin cytosine dinucleotide</name>
        <dbReference type="ChEBI" id="CHEBI:71308"/>
    </cofactor>
</comment>
<evidence type="ECO:0000259" key="12">
    <source>
        <dbReference type="SMART" id="SM01008"/>
    </source>
</evidence>
<evidence type="ECO:0000256" key="5">
    <source>
        <dbReference type="ARBA" id="ARBA00022714"/>
    </source>
</evidence>
<evidence type="ECO:0000256" key="10">
    <source>
        <dbReference type="ARBA" id="ARBA00034078"/>
    </source>
</evidence>
<comment type="cofactor">
    <cofactor evidence="1">
        <name>Mo-molybdopterin</name>
        <dbReference type="ChEBI" id="CHEBI:71302"/>
    </cofactor>
</comment>
<dbReference type="Gene3D" id="3.30.365.10">
    <property type="entry name" value="Aldehyde oxidase/xanthine dehydrogenase, molybdopterin binding domain"/>
    <property type="match status" value="4"/>
</dbReference>
<dbReference type="Pfam" id="PF01315">
    <property type="entry name" value="Ald_Xan_dh_C"/>
    <property type="match status" value="1"/>
</dbReference>
<keyword evidence="6" id="KW-0479">Metal-binding</keyword>
<reference evidence="13 14" key="1">
    <citation type="submission" date="2016-10" db="EMBL/GenBank/DDBJ databases">
        <authorList>
            <person name="de Groot N.N."/>
        </authorList>
    </citation>
    <scope>NUCLEOTIDE SEQUENCE [LARGE SCALE GENOMIC DNA]</scope>
    <source>
        <strain evidence="13 14">DSM 22012</strain>
    </source>
</reference>
<dbReference type="GO" id="GO:0051537">
    <property type="term" value="F:2 iron, 2 sulfur cluster binding"/>
    <property type="evidence" value="ECO:0007669"/>
    <property type="project" value="UniProtKB-KW"/>
</dbReference>
<evidence type="ECO:0000256" key="6">
    <source>
        <dbReference type="ARBA" id="ARBA00022723"/>
    </source>
</evidence>
<evidence type="ECO:0000256" key="7">
    <source>
        <dbReference type="ARBA" id="ARBA00023002"/>
    </source>
</evidence>
<organism evidence="13 14">
    <name type="scientific">Marinobacterium lutimaris</name>
    <dbReference type="NCBI Taxonomy" id="568106"/>
    <lineage>
        <taxon>Bacteria</taxon>
        <taxon>Pseudomonadati</taxon>
        <taxon>Pseudomonadota</taxon>
        <taxon>Gammaproteobacteria</taxon>
        <taxon>Oceanospirillales</taxon>
        <taxon>Oceanospirillaceae</taxon>
        <taxon>Marinobacterium</taxon>
    </lineage>
</organism>
<comment type="similarity">
    <text evidence="3">Belongs to the xanthine dehydrogenase family.</text>
</comment>
<protein>
    <submittedName>
        <fullName evidence="13">Xanthine dehydrogenase, molybdenum binding subunit apoprotein</fullName>
    </submittedName>
</protein>
<dbReference type="AlphaFoldDB" id="A0A1H6AQQ8"/>
<keyword evidence="5" id="KW-0001">2Fe-2S</keyword>
<dbReference type="SUPFAM" id="SSF54665">
    <property type="entry name" value="CO dehydrogenase molybdoprotein N-domain-like"/>
    <property type="match status" value="1"/>
</dbReference>
<dbReference type="GO" id="GO:0030151">
    <property type="term" value="F:molybdenum ion binding"/>
    <property type="evidence" value="ECO:0007669"/>
    <property type="project" value="InterPro"/>
</dbReference>
<proteinExistence type="inferred from homology"/>
<dbReference type="SMART" id="SM01008">
    <property type="entry name" value="Ald_Xan_dh_C"/>
    <property type="match status" value="1"/>
</dbReference>
<evidence type="ECO:0000256" key="1">
    <source>
        <dbReference type="ARBA" id="ARBA00001924"/>
    </source>
</evidence>
<sequence length="797" mass="87542">MSNHQNNKKSYAEMLELTKQDLVTGVGRSVKHESAAKQVSGEAIYVDDRLEFPNQLHVYARMSEKAHARITKLDVTPCYNFPGVAIAITAQDVPGQLDIGAVAPGDPLLADGVVEYYGQPVLAVAANDLETARKAAMAAIVEYEELEPVLSVEQALEQEHFVTEPHTHKRGDSAAALASAKHRISGSAHIGGQEHFYLETQISSVVPTEDGGMIVFTSSQNPTEIQKLVAEVLGVSFNNVQIDMRRMGGGFGGKETQAAMPACLAAVVAHLTRRPAKMRLPRMEDMMMTGKRHPFFNQYVVGFDDNGLITGCEMKLAGNCGYSPDLSNSIVDRAMFHSDNGYYLGDATITGYRCKTNLASNTAYRGFGGPQGLIMPEIILDDIARRLGKDPLEVRKHNLYGGEGRDTTHYFQKVEDNDLPEMIADLEESCEYQKRRREIRQYNASSPILKKGLALTPVKFGISFTATFLNQAGALIHIYTDGSIHLNHGGTEMGQGLNTKVAQIVAEEFQVDFDTIKITATNTDKVPNTSPTAASSGADLNGKAAQNAARTIKQRLVEFAARHFNVTEEDVSFSNNYVVIRDEVLPFAEFIQLAYFNQISLSSTGFYRTPKIYYDRDNARGRPFYYFAYGVACSEVVVDTLTGEYKILRADILHDVGASLNPAIDIGQVEGAFVQGAGWLTSEELVWNDQGRLMTSGPASYKIPAITDMPIDFRVRLVENRKNREDTVFHSKAVGEPPFMLGISVFCAIKDAIASVADYRVSPAIDAPATPERVLWAIQRMEAFAQQTDPDTVTEPA</sequence>
<dbReference type="SUPFAM" id="SSF56003">
    <property type="entry name" value="Molybdenum cofactor-binding domain"/>
    <property type="match status" value="1"/>
</dbReference>
<dbReference type="Pfam" id="PF02738">
    <property type="entry name" value="MoCoBD_1"/>
    <property type="match status" value="1"/>
</dbReference>
<keyword evidence="4" id="KW-0500">Molybdenum</keyword>
<evidence type="ECO:0000256" key="3">
    <source>
        <dbReference type="ARBA" id="ARBA00006849"/>
    </source>
</evidence>
<dbReference type="PANTHER" id="PTHR11908">
    <property type="entry name" value="XANTHINE DEHYDROGENASE"/>
    <property type="match status" value="1"/>
</dbReference>
<keyword evidence="8" id="KW-0408">Iron</keyword>
<name>A0A1H6AQQ8_9GAMM</name>
<evidence type="ECO:0000313" key="13">
    <source>
        <dbReference type="EMBL" id="SEG50407.1"/>
    </source>
</evidence>
<dbReference type="InterPro" id="IPR037165">
    <property type="entry name" value="AldOxase/xan_DH_Mopterin-bd_sf"/>
</dbReference>
<dbReference type="GO" id="GO:0016491">
    <property type="term" value="F:oxidoreductase activity"/>
    <property type="evidence" value="ECO:0007669"/>
    <property type="project" value="UniProtKB-KW"/>
</dbReference>
<dbReference type="InterPro" id="IPR036856">
    <property type="entry name" value="Ald_Oxase/Xan_DH_a/b_sf"/>
</dbReference>
<evidence type="ECO:0000256" key="2">
    <source>
        <dbReference type="ARBA" id="ARBA00001974"/>
    </source>
</evidence>
<dbReference type="GO" id="GO:0005506">
    <property type="term" value="F:iron ion binding"/>
    <property type="evidence" value="ECO:0007669"/>
    <property type="project" value="InterPro"/>
</dbReference>
<dbReference type="Gene3D" id="3.90.1170.50">
    <property type="entry name" value="Aldehyde oxidase/xanthine dehydrogenase, a/b hammerhead"/>
    <property type="match status" value="1"/>
</dbReference>
<dbReference type="NCBIfam" id="TIGR02965">
    <property type="entry name" value="xanthine_xdhB"/>
    <property type="match status" value="1"/>
</dbReference>
<dbReference type="PANTHER" id="PTHR11908:SF132">
    <property type="entry name" value="ALDEHYDE OXIDASE 1-RELATED"/>
    <property type="match status" value="1"/>
</dbReference>
<feature type="domain" description="Aldehyde oxidase/xanthine dehydrogenase a/b hammerhead" evidence="12">
    <location>
        <begin position="40"/>
        <end position="147"/>
    </location>
</feature>
<dbReference type="InterPro" id="IPR008274">
    <property type="entry name" value="AldOxase/xan_DH_MoCoBD1"/>
</dbReference>
<dbReference type="InterPro" id="IPR046867">
    <property type="entry name" value="AldOxase/xan_DH_MoCoBD2"/>
</dbReference>
<accession>A0A1H6AQQ8</accession>
<evidence type="ECO:0000256" key="11">
    <source>
        <dbReference type="ARBA" id="ARBA00053029"/>
    </source>
</evidence>
<dbReference type="InterPro" id="IPR016208">
    <property type="entry name" value="Ald_Oxase/xanthine_DH-like"/>
</dbReference>
<dbReference type="RefSeq" id="WP_104003239.1">
    <property type="nucleotide sequence ID" value="NZ_FNVQ01000002.1"/>
</dbReference>
<dbReference type="EMBL" id="FNVQ01000002">
    <property type="protein sequence ID" value="SEG50407.1"/>
    <property type="molecule type" value="Genomic_DNA"/>
</dbReference>
<evidence type="ECO:0000256" key="4">
    <source>
        <dbReference type="ARBA" id="ARBA00022505"/>
    </source>
</evidence>
<dbReference type="FunFam" id="3.30.365.10:FF:000001">
    <property type="entry name" value="Xanthine dehydrogenase oxidase"/>
    <property type="match status" value="1"/>
</dbReference>
<keyword evidence="9" id="KW-0411">Iron-sulfur</keyword>
<dbReference type="InterPro" id="IPR014309">
    <property type="entry name" value="Xanthine_DH_Mopterin-bd_su"/>
</dbReference>